<dbReference type="EMBL" id="BPLR01019256">
    <property type="protein sequence ID" value="GIZ05272.1"/>
    <property type="molecule type" value="Genomic_DNA"/>
</dbReference>
<protein>
    <submittedName>
        <fullName evidence="1">Uncharacterized protein</fullName>
    </submittedName>
</protein>
<sequence>MQLQISLIWHLSEIAKFRESEAQCTYGADGNCSLLLACTPLNALDIATAPAYPYNIQPFGVDRHIVSGFQEDIPHVNPFSFYPNMGLIVFI</sequence>
<gene>
    <name evidence="1" type="ORF">CEXT_115991</name>
</gene>
<proteinExistence type="predicted"/>
<comment type="caution">
    <text evidence="1">The sequence shown here is derived from an EMBL/GenBank/DDBJ whole genome shotgun (WGS) entry which is preliminary data.</text>
</comment>
<accession>A0AAV4YGE6</accession>
<reference evidence="1 2" key="1">
    <citation type="submission" date="2021-06" db="EMBL/GenBank/DDBJ databases">
        <title>Caerostris extrusa draft genome.</title>
        <authorList>
            <person name="Kono N."/>
            <person name="Arakawa K."/>
        </authorList>
    </citation>
    <scope>NUCLEOTIDE SEQUENCE [LARGE SCALE GENOMIC DNA]</scope>
</reference>
<dbReference type="AlphaFoldDB" id="A0AAV4YGE6"/>
<name>A0AAV4YGE6_CAEEX</name>
<evidence type="ECO:0000313" key="1">
    <source>
        <dbReference type="EMBL" id="GIZ05272.1"/>
    </source>
</evidence>
<keyword evidence="2" id="KW-1185">Reference proteome</keyword>
<organism evidence="1 2">
    <name type="scientific">Caerostris extrusa</name>
    <name type="common">Bark spider</name>
    <name type="synonym">Caerostris bankana</name>
    <dbReference type="NCBI Taxonomy" id="172846"/>
    <lineage>
        <taxon>Eukaryota</taxon>
        <taxon>Metazoa</taxon>
        <taxon>Ecdysozoa</taxon>
        <taxon>Arthropoda</taxon>
        <taxon>Chelicerata</taxon>
        <taxon>Arachnida</taxon>
        <taxon>Araneae</taxon>
        <taxon>Araneomorphae</taxon>
        <taxon>Entelegynae</taxon>
        <taxon>Araneoidea</taxon>
        <taxon>Araneidae</taxon>
        <taxon>Caerostris</taxon>
    </lineage>
</organism>
<dbReference type="Proteomes" id="UP001054945">
    <property type="component" value="Unassembled WGS sequence"/>
</dbReference>
<evidence type="ECO:0000313" key="2">
    <source>
        <dbReference type="Proteomes" id="UP001054945"/>
    </source>
</evidence>